<comment type="caution">
    <text evidence="1">The sequence shown here is derived from an EMBL/GenBank/DDBJ whole genome shotgun (WGS) entry which is preliminary data.</text>
</comment>
<name>A0A847UE53_9EURY</name>
<reference evidence="1" key="1">
    <citation type="submission" date="2019-12" db="EMBL/GenBank/DDBJ databases">
        <title>Whole-genome sequence of Halomicrobium mukohataei pws1.</title>
        <authorList>
            <person name="Verma D.K."/>
            <person name="Gopal K."/>
            <person name="Prasad E.S."/>
        </authorList>
    </citation>
    <scope>NUCLEOTIDE SEQUENCE</scope>
    <source>
        <strain evidence="1">Pws1</strain>
    </source>
</reference>
<dbReference type="EMBL" id="WOYG01000001">
    <property type="protein sequence ID" value="NLV09684.1"/>
    <property type="molecule type" value="Genomic_DNA"/>
</dbReference>
<accession>A0A847UE53</accession>
<dbReference type="RefSeq" id="WP_170093492.1">
    <property type="nucleotide sequence ID" value="NZ_WOYG01000001.1"/>
</dbReference>
<proteinExistence type="predicted"/>
<protein>
    <submittedName>
        <fullName evidence="1">Uncharacterized protein</fullName>
    </submittedName>
</protein>
<dbReference type="AlphaFoldDB" id="A0A847UE53"/>
<sequence length="183" mass="19495">MAVETGRTLIVGPANVGKTTATGELLEQWCSEHGTDGVVALDFAPEVERDGRILGGRLDRVTALPAAVDYRPLDAHAPRSEGADDEAALALARDNADRARALLADAPDDPTAVFVNDATIPFQADGDIGPLCEYCETAQLVVANAFESDELGTDDPVSRRERTALAALREWADRIVTLDEPRG</sequence>
<dbReference type="InterPro" id="IPR027417">
    <property type="entry name" value="P-loop_NTPase"/>
</dbReference>
<evidence type="ECO:0000313" key="1">
    <source>
        <dbReference type="EMBL" id="NLV09684.1"/>
    </source>
</evidence>
<dbReference type="Proteomes" id="UP000608662">
    <property type="component" value="Unassembled WGS sequence"/>
</dbReference>
<dbReference type="OrthoDB" id="253084at2157"/>
<organism evidence="1 2">
    <name type="scientific">Halomicrobium mukohataei</name>
    <dbReference type="NCBI Taxonomy" id="57705"/>
    <lineage>
        <taxon>Archaea</taxon>
        <taxon>Methanobacteriati</taxon>
        <taxon>Methanobacteriota</taxon>
        <taxon>Stenosarchaea group</taxon>
        <taxon>Halobacteria</taxon>
        <taxon>Halobacteriales</taxon>
        <taxon>Haloarculaceae</taxon>
        <taxon>Halomicrobium</taxon>
    </lineage>
</organism>
<dbReference type="SUPFAM" id="SSF52540">
    <property type="entry name" value="P-loop containing nucleoside triphosphate hydrolases"/>
    <property type="match status" value="1"/>
</dbReference>
<evidence type="ECO:0000313" key="2">
    <source>
        <dbReference type="Proteomes" id="UP000608662"/>
    </source>
</evidence>
<gene>
    <name evidence="1" type="ORF">GOC74_07040</name>
</gene>